<reference evidence="1 2" key="1">
    <citation type="journal article" date="2019" name="Nat. Ecol. Evol.">
        <title>Megaphylogeny resolves global patterns of mushroom evolution.</title>
        <authorList>
            <person name="Varga T."/>
            <person name="Krizsan K."/>
            <person name="Foldi C."/>
            <person name="Dima B."/>
            <person name="Sanchez-Garcia M."/>
            <person name="Sanchez-Ramirez S."/>
            <person name="Szollosi G.J."/>
            <person name="Szarkandi J.G."/>
            <person name="Papp V."/>
            <person name="Albert L."/>
            <person name="Andreopoulos W."/>
            <person name="Angelini C."/>
            <person name="Antonin V."/>
            <person name="Barry K.W."/>
            <person name="Bougher N.L."/>
            <person name="Buchanan P."/>
            <person name="Buyck B."/>
            <person name="Bense V."/>
            <person name="Catcheside P."/>
            <person name="Chovatia M."/>
            <person name="Cooper J."/>
            <person name="Damon W."/>
            <person name="Desjardin D."/>
            <person name="Finy P."/>
            <person name="Geml J."/>
            <person name="Haridas S."/>
            <person name="Hughes K."/>
            <person name="Justo A."/>
            <person name="Karasinski D."/>
            <person name="Kautmanova I."/>
            <person name="Kiss B."/>
            <person name="Kocsube S."/>
            <person name="Kotiranta H."/>
            <person name="LaButti K.M."/>
            <person name="Lechner B.E."/>
            <person name="Liimatainen K."/>
            <person name="Lipzen A."/>
            <person name="Lukacs Z."/>
            <person name="Mihaltcheva S."/>
            <person name="Morgado L.N."/>
            <person name="Niskanen T."/>
            <person name="Noordeloos M.E."/>
            <person name="Ohm R.A."/>
            <person name="Ortiz-Santana B."/>
            <person name="Ovrebo C."/>
            <person name="Racz N."/>
            <person name="Riley R."/>
            <person name="Savchenko A."/>
            <person name="Shiryaev A."/>
            <person name="Soop K."/>
            <person name="Spirin V."/>
            <person name="Szebenyi C."/>
            <person name="Tomsovsky M."/>
            <person name="Tulloss R.E."/>
            <person name="Uehling J."/>
            <person name="Grigoriev I.V."/>
            <person name="Vagvolgyi C."/>
            <person name="Papp T."/>
            <person name="Martin F.M."/>
            <person name="Miettinen O."/>
            <person name="Hibbett D.S."/>
            <person name="Nagy L.G."/>
        </authorList>
    </citation>
    <scope>NUCLEOTIDE SEQUENCE [LARGE SCALE GENOMIC DNA]</scope>
    <source>
        <strain evidence="1 2">NL-1719</strain>
    </source>
</reference>
<accession>A0ACD3AAZ7</accession>
<dbReference type="EMBL" id="ML208558">
    <property type="protein sequence ID" value="TFK62818.1"/>
    <property type="molecule type" value="Genomic_DNA"/>
</dbReference>
<evidence type="ECO:0000313" key="2">
    <source>
        <dbReference type="Proteomes" id="UP000308600"/>
    </source>
</evidence>
<organism evidence="1 2">
    <name type="scientific">Pluteus cervinus</name>
    <dbReference type="NCBI Taxonomy" id="181527"/>
    <lineage>
        <taxon>Eukaryota</taxon>
        <taxon>Fungi</taxon>
        <taxon>Dikarya</taxon>
        <taxon>Basidiomycota</taxon>
        <taxon>Agaricomycotina</taxon>
        <taxon>Agaricomycetes</taxon>
        <taxon>Agaricomycetidae</taxon>
        <taxon>Agaricales</taxon>
        <taxon>Pluteineae</taxon>
        <taxon>Pluteaceae</taxon>
        <taxon>Pluteus</taxon>
    </lineage>
</organism>
<keyword evidence="2" id="KW-1185">Reference proteome</keyword>
<dbReference type="Proteomes" id="UP000308600">
    <property type="component" value="Unassembled WGS sequence"/>
</dbReference>
<gene>
    <name evidence="1" type="ORF">BDN72DRAFT_902924</name>
</gene>
<evidence type="ECO:0000313" key="1">
    <source>
        <dbReference type="EMBL" id="TFK62818.1"/>
    </source>
</evidence>
<protein>
    <submittedName>
        <fullName evidence="1">Uncharacterized protein</fullName>
    </submittedName>
</protein>
<sequence length="203" mass="21997">MPPVVSNLQEPEHQHRPIADAFSSSPERNHSSHVCGSLLSVESLLIFREKPTPPLCTLPTTNAVSKGVGICLFNAAPNVNAAQGVVITPPPRIQSLAAKALFNTPPAVQRQRNINPFDDGDRVRVLWRGFFGCKMWIATGYKPSPSSTPSLIPPPSRMAWYGYFDIPAQVSPPAQDPTVVFLTAIISGVKPQHPGQQPPAKPR</sequence>
<proteinExistence type="predicted"/>
<name>A0ACD3AAZ7_9AGAR</name>